<dbReference type="Gene3D" id="4.10.60.10">
    <property type="entry name" value="Zinc finger, CCHC-type"/>
    <property type="match status" value="1"/>
</dbReference>
<dbReference type="Proteomes" id="UP000046392">
    <property type="component" value="Unplaced"/>
</dbReference>
<dbReference type="WBParaSite" id="SPAL_0001228800.1">
    <property type="protein sequence ID" value="SPAL_0001228800.1"/>
    <property type="gene ID" value="SPAL_0001228800"/>
</dbReference>
<dbReference type="SUPFAM" id="SSF57756">
    <property type="entry name" value="Retrovirus zinc finger-like domains"/>
    <property type="match status" value="1"/>
</dbReference>
<dbReference type="SMART" id="SM00343">
    <property type="entry name" value="ZnF_C2HC"/>
    <property type="match status" value="2"/>
</dbReference>
<dbReference type="PROSITE" id="PS00141">
    <property type="entry name" value="ASP_PROTEASE"/>
    <property type="match status" value="1"/>
</dbReference>
<protein>
    <submittedName>
        <fullName evidence="4">Reverse transcriptase</fullName>
    </submittedName>
</protein>
<dbReference type="GO" id="GO:0004190">
    <property type="term" value="F:aspartic-type endopeptidase activity"/>
    <property type="evidence" value="ECO:0007669"/>
    <property type="project" value="InterPro"/>
</dbReference>
<keyword evidence="1" id="KW-0862">Zinc</keyword>
<dbReference type="GO" id="GO:0019899">
    <property type="term" value="F:enzyme binding"/>
    <property type="evidence" value="ECO:0007669"/>
    <property type="project" value="UniProtKB-ARBA"/>
</dbReference>
<dbReference type="AlphaFoldDB" id="A0A0N5C2S8"/>
<dbReference type="GO" id="GO:0006508">
    <property type="term" value="P:proteolysis"/>
    <property type="evidence" value="ECO:0007669"/>
    <property type="project" value="InterPro"/>
</dbReference>
<evidence type="ECO:0000259" key="2">
    <source>
        <dbReference type="PROSITE" id="PS50158"/>
    </source>
</evidence>
<dbReference type="GO" id="GO:0003676">
    <property type="term" value="F:nucleic acid binding"/>
    <property type="evidence" value="ECO:0007669"/>
    <property type="project" value="InterPro"/>
</dbReference>
<name>A0A0N5C2S8_STREA</name>
<dbReference type="GO" id="GO:0008270">
    <property type="term" value="F:zinc ion binding"/>
    <property type="evidence" value="ECO:0007669"/>
    <property type="project" value="UniProtKB-KW"/>
</dbReference>
<dbReference type="InterPro" id="IPR001969">
    <property type="entry name" value="Aspartic_peptidase_AS"/>
</dbReference>
<dbReference type="PROSITE" id="PS50158">
    <property type="entry name" value="ZF_CCHC"/>
    <property type="match status" value="2"/>
</dbReference>
<dbReference type="SUPFAM" id="SSF50630">
    <property type="entry name" value="Acid proteases"/>
    <property type="match status" value="1"/>
</dbReference>
<keyword evidence="1" id="KW-0863">Zinc-finger</keyword>
<evidence type="ECO:0000313" key="3">
    <source>
        <dbReference type="Proteomes" id="UP000046392"/>
    </source>
</evidence>
<dbReference type="CDD" id="cd00303">
    <property type="entry name" value="retropepsin_like"/>
    <property type="match status" value="1"/>
</dbReference>
<accession>A0A0N5C2S8</accession>
<dbReference type="Pfam" id="PF00098">
    <property type="entry name" value="zf-CCHC"/>
    <property type="match status" value="2"/>
</dbReference>
<feature type="domain" description="CCHC-type" evidence="2">
    <location>
        <begin position="318"/>
        <end position="334"/>
    </location>
</feature>
<feature type="domain" description="CCHC-type" evidence="2">
    <location>
        <begin position="353"/>
        <end position="366"/>
    </location>
</feature>
<evidence type="ECO:0000256" key="1">
    <source>
        <dbReference type="PROSITE-ProRule" id="PRU00047"/>
    </source>
</evidence>
<reference evidence="4" key="1">
    <citation type="submission" date="2017-02" db="UniProtKB">
        <authorList>
            <consortium name="WormBaseParasite"/>
        </authorList>
    </citation>
    <scope>IDENTIFICATION</scope>
</reference>
<dbReference type="Gene3D" id="2.40.70.10">
    <property type="entry name" value="Acid Proteases"/>
    <property type="match status" value="1"/>
</dbReference>
<evidence type="ECO:0000313" key="4">
    <source>
        <dbReference type="WBParaSite" id="SPAL_0001228800.1"/>
    </source>
</evidence>
<dbReference type="InterPro" id="IPR036875">
    <property type="entry name" value="Znf_CCHC_sf"/>
</dbReference>
<keyword evidence="3" id="KW-1185">Reference proteome</keyword>
<organism evidence="3 4">
    <name type="scientific">Strongyloides papillosus</name>
    <name type="common">Intestinal threadworm</name>
    <dbReference type="NCBI Taxonomy" id="174720"/>
    <lineage>
        <taxon>Eukaryota</taxon>
        <taxon>Metazoa</taxon>
        <taxon>Ecdysozoa</taxon>
        <taxon>Nematoda</taxon>
        <taxon>Chromadorea</taxon>
        <taxon>Rhabditida</taxon>
        <taxon>Tylenchina</taxon>
        <taxon>Panagrolaimomorpha</taxon>
        <taxon>Strongyloidoidea</taxon>
        <taxon>Strongyloididae</taxon>
        <taxon>Strongyloides</taxon>
    </lineage>
</organism>
<keyword evidence="1" id="KW-0479">Metal-binding</keyword>
<dbReference type="InterPro" id="IPR001878">
    <property type="entry name" value="Znf_CCHC"/>
</dbReference>
<sequence>MEERFGALLLNPYYISATEVDKEKIRQIYTVLKTLDPWIREDRAIRLALDSLPFYTSNLGNLRDRCAQIIVLSANQSRLTRNIERRKSLTVGDQSNISIIEELPNAILDNSTVKEEEEVKQQKSSEKVEKMATYDLSLYKILPVYNGESSFINFYEQFKDAMEFAADDGEGEIRSVPERKQIMLLKGKLGEKVLERLRTIDQGSSLTQMTEYLKECYAKYEVSKEKLRIRINRMKREDFKNYDEYINELFKLCEQYHMKEDKETRNKLIIADIVCKHDVQTQRAVENCGIKCPDDLVDFLKIREKRDEKADRGMKTKRCYSCNKMGHVKAECEEVKPRVTGETSVNKKEDVVCYACQGKGHYASECNAKDKGSDKIARVRHVRQVRTVRKSPMKRYDHGQMNAKEKCNNDLVINVKLSKRYKKGERMCMVKGLVDTGSTVTIISKKEAEYLGYEEKGYKDEEGSFVLANGSKWVTEGKMMLDILIEDVKISNEVVIVREEEICADGKYSMIIGSDTLMAGDANINFATREVTIMGRLVEVESNKNVQNKEVVNRISVVRRMEKTCDVKHEKEGKDWCGHKCVVKEDKSPVHCESSRGRVFKMKENLDVLDEEGERWKIYSKKRYKVRGKPLIRSIKKVRLLASEEGGYVERNLKNF</sequence>
<dbReference type="InterPro" id="IPR021109">
    <property type="entry name" value="Peptidase_aspartic_dom_sf"/>
</dbReference>
<proteinExistence type="predicted"/>